<dbReference type="Pfam" id="PF16399">
    <property type="entry name" value="Aquarius_N_1st"/>
    <property type="match status" value="1"/>
</dbReference>
<keyword evidence="1" id="KW-0507">mRNA processing</keyword>
<comment type="function">
    <text evidence="1">Involved in mRNA splicing where it associates with cdc5 and the other cwf proteins as part of the spliceosome.</text>
</comment>
<dbReference type="CDD" id="cd18808">
    <property type="entry name" value="SF1_C_Upf1"/>
    <property type="match status" value="1"/>
</dbReference>
<dbReference type="Pfam" id="PF21144">
    <property type="entry name" value="Aquarius_N_3rd"/>
    <property type="match status" value="1"/>
</dbReference>
<dbReference type="CDD" id="cd17935">
    <property type="entry name" value="EEXXQc_AQR"/>
    <property type="match status" value="1"/>
</dbReference>
<sequence length="1300" mass="149261">MVQIFNDCFRARTDAWNILQGSEAKFSSFFTRVLTLALPKHKGDDIEVRKEALIFLINCFQSLENPTIRAECMRIASLSIWNCVASPVRREAEFKSVPQLKKFWRHLEKKFNAADDATKERLSFDRKWLSNLLAGFVDILDSIPEEGEVSIHSVSYCERFLEFLIDLEAQLPTRRYFNTLLDDHNIVVSCTLSALAHRPDCTRFQQLLNMLKFYSRFEINDQTGSALTDSEMTDLHSKRLLELQRVAFSSFQSQLSPLALANIGAIERRVDLERHFDKLSDEELIRLCQILGLRTQKVNKDGENVSRKFLIEILVSRYEKRTSQIDAVNAMPLYPDENLLFDEHLEQTESYTGNEVLPLPKLNLQFLTIHDYLLRNFNLFRLESAYEIRQDIEDAVKRLAPKLIFPERTTEFTGWARMAIPIETFSIVDVEKPNLGEKKPAKVAADVTFNISRYTPSIRDEWSSLRQHDILFLLTLQATKESHAKYEAGKSFKQHFGLKYVRGCEVSAILGQDGKPVDEFMDPEAKQEFLEAKTRTIRVMLDPNQYQADIDRFSAKKGEDVHETFNVLLRRNPKENNFKGILETVRDLMQSELVVPDWLHDIFLGYGDPSSAHYTNMPNTPKSIDFRDTFLDYAHVKESFQDKEVVPAENFVEPVSPPHVIEFPQAPPKIKSGTKRKAPEESQQVDGDQNKLVVSTYTLPNMGPYPFNVPNKNQIRFTPSQVEAIKAGTNPGLSLIVGPPGTGKTDVAVQIIANLYHNFPNQRILLVTHSNQALNQLFEKIIALDVDERHLLRLGHGEEELDTEESFGKYGRVNSFLEKRLSLLSEVDRMAKSLQLTGDHGYTCETAGYFYLYHILSRWEPFIDRMQSLEGDQALVQTIVDEFPFTMYFANAPQPLFPEAATFEEALEIAQGCFRHIKNLFTQLEEIRAFELLRTGYDRSNYLLTKEAKIIAMTCTHAALKRRELVSLGFKYDNIVMEEAAQILEVETFIPLLLQDSEEGRSRLKRVIMIGDHNQLPPVVQNVGFQQYSNMEQSLFTRFVRLGVPTVDLDAQGRARPSIAELFNWRYKKLGNLPIVAQKQEYQLANAGFTYDYQLVNVDAYEGSGETEPTKYFYQNLGEAEYAVAIFQYMRLLGYPAEKISILTTYNGQKALIEDVLRVRCSWNPMFGKPAKVSTVDKYQGQQNDYVILSLVRTKSVGHIKDVRRLIVAMSRARLGLYVLCRKSLFENCEPLAEVFSKFAQRPDKLSLEINEKWPSARPLEDTGKPFLINDVTHMGAYVHQMTQEQVEHAKKADQMDETQ</sequence>
<feature type="domain" description="DNA2/NAM7 helicase helicase" evidence="3">
    <location>
        <begin position="719"/>
        <end position="1021"/>
    </location>
</feature>
<dbReference type="InterPro" id="IPR027417">
    <property type="entry name" value="P-loop_NTPase"/>
</dbReference>
<evidence type="ECO:0000259" key="5">
    <source>
        <dbReference type="Pfam" id="PF16399"/>
    </source>
</evidence>
<name>A0A1Y1YIH7_9FUNG</name>
<evidence type="ECO:0000259" key="7">
    <source>
        <dbReference type="Pfam" id="PF21144"/>
    </source>
</evidence>
<dbReference type="FunCoup" id="A0A1Y1YIH7">
    <property type="interactions" value="982"/>
</dbReference>
<dbReference type="Pfam" id="PF13086">
    <property type="entry name" value="AAA_11"/>
    <property type="match status" value="1"/>
</dbReference>
<dbReference type="InterPro" id="IPR045055">
    <property type="entry name" value="DNA2/NAM7-like"/>
</dbReference>
<feature type="domain" description="RNA helicase aquarius N-terminal" evidence="5">
    <location>
        <begin position="1"/>
        <end position="321"/>
    </location>
</feature>
<dbReference type="EMBL" id="MCFE01000126">
    <property type="protein sequence ID" value="ORX97785.1"/>
    <property type="molecule type" value="Genomic_DNA"/>
</dbReference>
<evidence type="ECO:0000256" key="2">
    <source>
        <dbReference type="SAM" id="MobiDB-lite"/>
    </source>
</evidence>
<dbReference type="Pfam" id="PF13087">
    <property type="entry name" value="AAA_12"/>
    <property type="match status" value="1"/>
</dbReference>
<reference evidence="8 9" key="1">
    <citation type="submission" date="2016-07" db="EMBL/GenBank/DDBJ databases">
        <title>Pervasive Adenine N6-methylation of Active Genes in Fungi.</title>
        <authorList>
            <consortium name="DOE Joint Genome Institute"/>
            <person name="Mondo S.J."/>
            <person name="Dannebaum R.O."/>
            <person name="Kuo R.C."/>
            <person name="Labutti K."/>
            <person name="Haridas S."/>
            <person name="Kuo A."/>
            <person name="Salamov A."/>
            <person name="Ahrendt S.R."/>
            <person name="Lipzen A."/>
            <person name="Sullivan W."/>
            <person name="Andreopoulos W.B."/>
            <person name="Clum A."/>
            <person name="Lindquist E."/>
            <person name="Daum C."/>
            <person name="Ramamoorthy G.K."/>
            <person name="Gryganskyi A."/>
            <person name="Culley D."/>
            <person name="Magnuson J.K."/>
            <person name="James T.Y."/>
            <person name="O'Malley M.A."/>
            <person name="Stajich J.E."/>
            <person name="Spatafora J.W."/>
            <person name="Visel A."/>
            <person name="Grigoriev I.V."/>
        </authorList>
    </citation>
    <scope>NUCLEOTIDE SEQUENCE [LARGE SCALE GENOMIC DNA]</scope>
    <source>
        <strain evidence="8 9">CBS 931.73</strain>
    </source>
</reference>
<comment type="subunit">
    <text evidence="1">Belongs to the 40S cdc5-associated complex (or cwf complex), a spliceosome sub-complex reminiscent of a late-stage spliceosome.</text>
</comment>
<dbReference type="GO" id="GO:0004386">
    <property type="term" value="F:helicase activity"/>
    <property type="evidence" value="ECO:0007669"/>
    <property type="project" value="InterPro"/>
</dbReference>
<protein>
    <recommendedName>
        <fullName evidence="1">Pre-mRNA-splicing factor</fullName>
    </recommendedName>
</protein>
<feature type="domain" description="DNA2/NAM7 helicase-like C-terminal" evidence="4">
    <location>
        <begin position="1031"/>
        <end position="1223"/>
    </location>
</feature>
<feature type="domain" description="RNA helicase aquarius beta-barrel" evidence="6">
    <location>
        <begin position="408"/>
        <end position="571"/>
    </location>
</feature>
<dbReference type="STRING" id="1314790.A0A1Y1YIH7"/>
<evidence type="ECO:0000256" key="1">
    <source>
        <dbReference type="PIRNR" id="PIRNR038901"/>
    </source>
</evidence>
<keyword evidence="9" id="KW-1185">Reference proteome</keyword>
<feature type="region of interest" description="Disordered" evidence="2">
    <location>
        <begin position="662"/>
        <end position="687"/>
    </location>
</feature>
<keyword evidence="1" id="KW-0508">mRNA splicing</keyword>
<dbReference type="GO" id="GO:0005684">
    <property type="term" value="C:U2-type spliceosomal complex"/>
    <property type="evidence" value="ECO:0007669"/>
    <property type="project" value="UniProtKB-UniRule"/>
</dbReference>
<dbReference type="InterPro" id="IPR047187">
    <property type="entry name" value="SF1_C_Upf1"/>
</dbReference>
<dbReference type="FunFam" id="3.40.50.300:FF:003210">
    <property type="entry name" value="RNA helicase aquarius"/>
    <property type="match status" value="1"/>
</dbReference>
<comment type="subcellular location">
    <subcellularLocation>
        <location evidence="1">Nucleus</location>
    </subcellularLocation>
</comment>
<evidence type="ECO:0000259" key="6">
    <source>
        <dbReference type="Pfam" id="PF21143"/>
    </source>
</evidence>
<keyword evidence="1" id="KW-0539">Nucleus</keyword>
<evidence type="ECO:0000259" key="3">
    <source>
        <dbReference type="Pfam" id="PF13086"/>
    </source>
</evidence>
<accession>A0A1Y1YIH7</accession>
<dbReference type="InterPro" id="IPR026300">
    <property type="entry name" value="CWF11_fam"/>
</dbReference>
<dbReference type="OrthoDB" id="1879at2759"/>
<dbReference type="InterPro" id="IPR048967">
    <property type="entry name" value="Aquarius_insert"/>
</dbReference>
<dbReference type="GO" id="GO:0016787">
    <property type="term" value="F:hydrolase activity"/>
    <property type="evidence" value="ECO:0007669"/>
    <property type="project" value="UniProtKB-KW"/>
</dbReference>
<dbReference type="PANTHER" id="PTHR10887">
    <property type="entry name" value="DNA2/NAM7 HELICASE FAMILY"/>
    <property type="match status" value="1"/>
</dbReference>
<dbReference type="Pfam" id="PF21143">
    <property type="entry name" value="Aquarius_N_2nd"/>
    <property type="match status" value="1"/>
</dbReference>
<keyword evidence="8" id="KW-0378">Hydrolase</keyword>
<dbReference type="SUPFAM" id="SSF52540">
    <property type="entry name" value="P-loop containing nucleoside triphosphate hydrolases"/>
    <property type="match status" value="1"/>
</dbReference>
<evidence type="ECO:0000313" key="8">
    <source>
        <dbReference type="EMBL" id="ORX97785.1"/>
    </source>
</evidence>
<comment type="caution">
    <text evidence="8">The sequence shown here is derived from an EMBL/GenBank/DDBJ whole genome shotgun (WGS) entry which is preliminary data.</text>
</comment>
<dbReference type="Gene3D" id="3.40.50.300">
    <property type="entry name" value="P-loop containing nucleotide triphosphate hydrolases"/>
    <property type="match status" value="2"/>
</dbReference>
<evidence type="ECO:0000313" key="9">
    <source>
        <dbReference type="Proteomes" id="UP000193498"/>
    </source>
</evidence>
<dbReference type="GO" id="GO:0045292">
    <property type="term" value="P:mRNA cis splicing, via spliceosome"/>
    <property type="evidence" value="ECO:0007669"/>
    <property type="project" value="UniProtKB-UniRule"/>
</dbReference>
<dbReference type="GO" id="GO:0003729">
    <property type="term" value="F:mRNA binding"/>
    <property type="evidence" value="ECO:0007669"/>
    <property type="project" value="TreeGrafter"/>
</dbReference>
<comment type="similarity">
    <text evidence="1">Belongs to the CWF11 family.</text>
</comment>
<dbReference type="InParanoid" id="A0A1Y1YIH7"/>
<dbReference type="InterPro" id="IPR032174">
    <property type="entry name" value="Aquarius_N"/>
</dbReference>
<dbReference type="Proteomes" id="UP000193498">
    <property type="component" value="Unassembled WGS sequence"/>
</dbReference>
<feature type="domain" description="RNA helicase aquarius insertion" evidence="7">
    <location>
        <begin position="619"/>
        <end position="708"/>
    </location>
</feature>
<organism evidence="8 9">
    <name type="scientific">Basidiobolus meristosporus CBS 931.73</name>
    <dbReference type="NCBI Taxonomy" id="1314790"/>
    <lineage>
        <taxon>Eukaryota</taxon>
        <taxon>Fungi</taxon>
        <taxon>Fungi incertae sedis</taxon>
        <taxon>Zoopagomycota</taxon>
        <taxon>Entomophthoromycotina</taxon>
        <taxon>Basidiobolomycetes</taxon>
        <taxon>Basidiobolales</taxon>
        <taxon>Basidiobolaceae</taxon>
        <taxon>Basidiobolus</taxon>
    </lineage>
</organism>
<dbReference type="InterPro" id="IPR048966">
    <property type="entry name" value="Aquarius_b-barrel"/>
</dbReference>
<dbReference type="InterPro" id="IPR041679">
    <property type="entry name" value="DNA2/NAM7-like_C"/>
</dbReference>
<evidence type="ECO:0000259" key="4">
    <source>
        <dbReference type="Pfam" id="PF13087"/>
    </source>
</evidence>
<proteinExistence type="inferred from homology"/>
<gene>
    <name evidence="8" type="ORF">K493DRAFT_280975</name>
</gene>
<dbReference type="InterPro" id="IPR041677">
    <property type="entry name" value="DNA2/NAM7_AAA_11"/>
</dbReference>
<dbReference type="PIRSF" id="PIRSF038901">
    <property type="entry name" value="AQR_cwf11"/>
    <property type="match status" value="1"/>
</dbReference>
<dbReference type="FunFam" id="3.40.50.300:FF:002863">
    <property type="entry name" value="Pre-mRNA-splicing factor cwf11"/>
    <property type="match status" value="1"/>
</dbReference>
<dbReference type="PANTHER" id="PTHR10887:SF5">
    <property type="entry name" value="RNA HELICASE AQUARIUS"/>
    <property type="match status" value="1"/>
</dbReference>
<dbReference type="GO" id="GO:0071013">
    <property type="term" value="C:catalytic step 2 spliceosome"/>
    <property type="evidence" value="ECO:0007669"/>
    <property type="project" value="TreeGrafter"/>
</dbReference>